<evidence type="ECO:0000256" key="1">
    <source>
        <dbReference type="ARBA" id="ARBA00023186"/>
    </source>
</evidence>
<dbReference type="SUPFAM" id="SSF49493">
    <property type="entry name" value="HSP40/DnaJ peptide-binding domain"/>
    <property type="match status" value="1"/>
</dbReference>
<proteinExistence type="predicted"/>
<evidence type="ECO:0000313" key="3">
    <source>
        <dbReference type="Proteomes" id="UP001346149"/>
    </source>
</evidence>
<dbReference type="GO" id="GO:0006457">
    <property type="term" value="P:protein folding"/>
    <property type="evidence" value="ECO:0007669"/>
    <property type="project" value="InterPro"/>
</dbReference>
<gene>
    <name evidence="2" type="ORF">SAY86_020870</name>
</gene>
<dbReference type="Gene3D" id="2.60.260.20">
    <property type="entry name" value="Urease metallochaperone UreE, N-terminal domain"/>
    <property type="match status" value="1"/>
</dbReference>
<keyword evidence="1" id="KW-0143">Chaperone</keyword>
<dbReference type="EMBL" id="JAXQNO010000003">
    <property type="protein sequence ID" value="KAK4800383.1"/>
    <property type="molecule type" value="Genomic_DNA"/>
</dbReference>
<keyword evidence="3" id="KW-1185">Reference proteome</keyword>
<dbReference type="InterPro" id="IPR008971">
    <property type="entry name" value="HSP40/DnaJ_pept-bd"/>
</dbReference>
<dbReference type="PANTHER" id="PTHR24078:SF522">
    <property type="entry name" value="DNAJ CHAPERONE C-TERMINAL DOMAIN-CONTAINING PROTEIN"/>
    <property type="match status" value="1"/>
</dbReference>
<evidence type="ECO:0008006" key="4">
    <source>
        <dbReference type="Google" id="ProtNLM"/>
    </source>
</evidence>
<dbReference type="GO" id="GO:0051087">
    <property type="term" value="F:protein-folding chaperone binding"/>
    <property type="evidence" value="ECO:0007669"/>
    <property type="project" value="TreeGrafter"/>
</dbReference>
<dbReference type="Proteomes" id="UP001346149">
    <property type="component" value="Unassembled WGS sequence"/>
</dbReference>
<reference evidence="2 3" key="1">
    <citation type="journal article" date="2023" name="Hortic Res">
        <title>Pangenome of water caltrop reveals structural variations and asymmetric subgenome divergence after allopolyploidization.</title>
        <authorList>
            <person name="Zhang X."/>
            <person name="Chen Y."/>
            <person name="Wang L."/>
            <person name="Yuan Y."/>
            <person name="Fang M."/>
            <person name="Shi L."/>
            <person name="Lu R."/>
            <person name="Comes H.P."/>
            <person name="Ma Y."/>
            <person name="Chen Y."/>
            <person name="Huang G."/>
            <person name="Zhou Y."/>
            <person name="Zheng Z."/>
            <person name="Qiu Y."/>
        </authorList>
    </citation>
    <scope>NUCLEOTIDE SEQUENCE [LARGE SCALE GENOMIC DNA]</scope>
    <source>
        <strain evidence="2">F231</strain>
    </source>
</reference>
<dbReference type="InterPro" id="IPR051339">
    <property type="entry name" value="DnaJ_subfamily_B"/>
</dbReference>
<comment type="caution">
    <text evidence="2">The sequence shown here is derived from an EMBL/GenBank/DDBJ whole genome shotgun (WGS) entry which is preliminary data.</text>
</comment>
<dbReference type="PANTHER" id="PTHR24078">
    <property type="entry name" value="DNAJ HOMOLOG SUBFAMILY C MEMBER"/>
    <property type="match status" value="1"/>
</dbReference>
<evidence type="ECO:0000313" key="2">
    <source>
        <dbReference type="EMBL" id="KAK4800383.1"/>
    </source>
</evidence>
<organism evidence="2 3">
    <name type="scientific">Trapa natans</name>
    <name type="common">Water chestnut</name>
    <dbReference type="NCBI Taxonomy" id="22666"/>
    <lineage>
        <taxon>Eukaryota</taxon>
        <taxon>Viridiplantae</taxon>
        <taxon>Streptophyta</taxon>
        <taxon>Embryophyta</taxon>
        <taxon>Tracheophyta</taxon>
        <taxon>Spermatophyta</taxon>
        <taxon>Magnoliopsida</taxon>
        <taxon>eudicotyledons</taxon>
        <taxon>Gunneridae</taxon>
        <taxon>Pentapetalae</taxon>
        <taxon>rosids</taxon>
        <taxon>malvids</taxon>
        <taxon>Myrtales</taxon>
        <taxon>Lythraceae</taxon>
        <taxon>Trapa</taxon>
    </lineage>
</organism>
<dbReference type="AlphaFoldDB" id="A0AAN7M174"/>
<sequence length="74" mass="8299">MALSLEEIIQPGYEKAIPGQGMPCSKEPGQTGDLRITFFVEFAVQLDQEQRLEVCNILNECQVKKEQENQADGD</sequence>
<name>A0AAN7M174_TRANT</name>
<accession>A0AAN7M174</accession>
<dbReference type="GO" id="GO:0005829">
    <property type="term" value="C:cytosol"/>
    <property type="evidence" value="ECO:0007669"/>
    <property type="project" value="TreeGrafter"/>
</dbReference>
<protein>
    <recommendedName>
        <fullName evidence="4">Chaperone DnaJ C-terminal domain-containing protein</fullName>
    </recommendedName>
</protein>
<dbReference type="GO" id="GO:0051082">
    <property type="term" value="F:unfolded protein binding"/>
    <property type="evidence" value="ECO:0007669"/>
    <property type="project" value="InterPro"/>
</dbReference>